<sequence length="692" mass="78235">MDGPSQQPQRRRTLRHVKKQNLLRQSVHAPERTSGSTLDGHKRLPQPPPRKRRESPVSRDRSRPPSAQNTSSNHHIGDSKARREIWSNGGIPVIVVPDRRSSNHGKSREPSLRSTSSRRSKRSASVGSPQRTRVGSLDMSRPDSLQSRGRDLSKPARDERTMDFAPPIPPRSSSLSAPTSRNASRTTSLTTESIRAHNAMQKREDEAKASRLLMLEDLPTPALPLAPLPASPRRAPDAHLHRDSAMDLHHSEDAMSTKKYSSRNTPFSVASVATTGTVPEVSEALEVHMYAHQNSSVVMVNHSSRPSDSPTAGFADEQATPQLVPTITTTRANDGPPSTPPKQMTKISDIDSPLRNPRVPPEPPAHPPVLNLIPATPSGTTPSYESEQKLGNYFEISPPRRRPSLIQRAFSRRRRNSVDYPPTASKPAGRLTRSFSLSRSIGLSPDLRHREDFETDIDGEMSPKRSSKEPAEKDKLHPFWRPQFDDQECEYGDSCPHHSKRDMIYRYPLVDNRPRPPKRSLTARMKNTFAIMPIRNNENEEQYPVEESIHWPERRIIRRTPSGNLRVMQRRASLDSSPTSPRPERHHAELRPSTDMDQIRRPFWRAGPLRRAETADAATTPRRTRRFSLSDKLEDIPHLPWHLTEKRREKRTQELRQMISAPTQVRDGVGDVIRHGNTWGDKEAFNANPSDF</sequence>
<evidence type="ECO:0000313" key="1">
    <source>
        <dbReference type="EMBL" id="KAJ2965379.1"/>
    </source>
</evidence>
<comment type="caution">
    <text evidence="1">The sequence shown here is derived from an EMBL/GenBank/DDBJ whole genome shotgun (WGS) entry which is preliminary data.</text>
</comment>
<accession>A0ACC1MGJ6</accession>
<dbReference type="Proteomes" id="UP001143910">
    <property type="component" value="Unassembled WGS sequence"/>
</dbReference>
<name>A0ACC1MGJ6_9HYPO</name>
<protein>
    <submittedName>
        <fullName evidence="1">Uncharacterized protein</fullName>
    </submittedName>
</protein>
<organism evidence="1 2">
    <name type="scientific">Zarea fungicola</name>
    <dbReference type="NCBI Taxonomy" id="93591"/>
    <lineage>
        <taxon>Eukaryota</taxon>
        <taxon>Fungi</taxon>
        <taxon>Dikarya</taxon>
        <taxon>Ascomycota</taxon>
        <taxon>Pezizomycotina</taxon>
        <taxon>Sordariomycetes</taxon>
        <taxon>Hypocreomycetidae</taxon>
        <taxon>Hypocreales</taxon>
        <taxon>Cordycipitaceae</taxon>
        <taxon>Zarea</taxon>
    </lineage>
</organism>
<evidence type="ECO:0000313" key="2">
    <source>
        <dbReference type="Proteomes" id="UP001143910"/>
    </source>
</evidence>
<dbReference type="EMBL" id="JANJQO010003011">
    <property type="protein sequence ID" value="KAJ2965379.1"/>
    <property type="molecule type" value="Genomic_DNA"/>
</dbReference>
<proteinExistence type="predicted"/>
<gene>
    <name evidence="1" type="ORF">NQ176_g10647</name>
</gene>
<reference evidence="1" key="1">
    <citation type="submission" date="2022-08" db="EMBL/GenBank/DDBJ databases">
        <title>Genome Sequence of Lecanicillium fungicola.</title>
        <authorList>
            <person name="Buettner E."/>
        </authorList>
    </citation>
    <scope>NUCLEOTIDE SEQUENCE</scope>
    <source>
        <strain evidence="1">Babe33</strain>
    </source>
</reference>
<keyword evidence="2" id="KW-1185">Reference proteome</keyword>